<evidence type="ECO:0000256" key="1">
    <source>
        <dbReference type="SAM" id="SignalP"/>
    </source>
</evidence>
<reference evidence="3 4" key="1">
    <citation type="submission" date="2019-02" db="EMBL/GenBank/DDBJ databases">
        <title>Genome sequencing of the rare red list fungi Dentipellis fragilis.</title>
        <authorList>
            <person name="Buettner E."/>
            <person name="Kellner H."/>
        </authorList>
    </citation>
    <scope>NUCLEOTIDE SEQUENCE [LARGE SCALE GENOMIC DNA]</scope>
    <source>
        <strain evidence="3 4">DSM 105465</strain>
    </source>
</reference>
<feature type="signal peptide" evidence="1">
    <location>
        <begin position="1"/>
        <end position="18"/>
    </location>
</feature>
<evidence type="ECO:0000313" key="4">
    <source>
        <dbReference type="Proteomes" id="UP000298327"/>
    </source>
</evidence>
<organism evidence="3 4">
    <name type="scientific">Dentipellis fragilis</name>
    <dbReference type="NCBI Taxonomy" id="205917"/>
    <lineage>
        <taxon>Eukaryota</taxon>
        <taxon>Fungi</taxon>
        <taxon>Dikarya</taxon>
        <taxon>Basidiomycota</taxon>
        <taxon>Agaricomycotina</taxon>
        <taxon>Agaricomycetes</taxon>
        <taxon>Russulales</taxon>
        <taxon>Hericiaceae</taxon>
        <taxon>Dentipellis</taxon>
    </lineage>
</organism>
<evidence type="ECO:0000259" key="2">
    <source>
        <dbReference type="Pfam" id="PF21671"/>
    </source>
</evidence>
<feature type="chain" id="PRO_5021502741" description="Protein CPL1-like domain-containing protein" evidence="1">
    <location>
        <begin position="19"/>
        <end position="513"/>
    </location>
</feature>
<name>A0A4Y9YE00_9AGAM</name>
<comment type="caution">
    <text evidence="3">The sequence shown here is derived from an EMBL/GenBank/DDBJ whole genome shotgun (WGS) entry which is preliminary data.</text>
</comment>
<dbReference type="Proteomes" id="UP000298327">
    <property type="component" value="Unassembled WGS sequence"/>
</dbReference>
<gene>
    <name evidence="3" type="ORF">EVG20_g7302</name>
</gene>
<proteinExistence type="predicted"/>
<evidence type="ECO:0000313" key="3">
    <source>
        <dbReference type="EMBL" id="TFY60764.1"/>
    </source>
</evidence>
<dbReference type="PANTHER" id="PTHR35192">
    <property type="entry name" value="PROTEIN, PUTATIVE-RELATED"/>
    <property type="match status" value="1"/>
</dbReference>
<dbReference type="EMBL" id="SEOQ01000545">
    <property type="protein sequence ID" value="TFY60764.1"/>
    <property type="molecule type" value="Genomic_DNA"/>
</dbReference>
<dbReference type="Pfam" id="PF21671">
    <property type="entry name" value="CPL1-like"/>
    <property type="match status" value="1"/>
</dbReference>
<dbReference type="InterPro" id="IPR038955">
    <property type="entry name" value="PriA/CPL1_fungi"/>
</dbReference>
<dbReference type="STRING" id="205917.A0A4Y9YE00"/>
<dbReference type="PANTHER" id="PTHR35192:SF2">
    <property type="entry name" value="APPLE DOMAIN-CONTAINING PROTEIN"/>
    <property type="match status" value="1"/>
</dbReference>
<dbReference type="InterPro" id="IPR048661">
    <property type="entry name" value="CPL1-like"/>
</dbReference>
<dbReference type="AlphaFoldDB" id="A0A4Y9YE00"/>
<keyword evidence="1" id="KW-0732">Signal</keyword>
<dbReference type="OrthoDB" id="439917at2759"/>
<keyword evidence="4" id="KW-1185">Reference proteome</keyword>
<feature type="domain" description="Protein CPL1-like" evidence="2">
    <location>
        <begin position="206"/>
        <end position="275"/>
    </location>
</feature>
<protein>
    <recommendedName>
        <fullName evidence="2">Protein CPL1-like domain-containing protein</fullName>
    </recommendedName>
</protein>
<accession>A0A4Y9YE00</accession>
<sequence length="513" mass="50873">MKFSTALPLLAGAGVALASQDLDVLSSRQVHVDKRGLIDVCVGLDVDLDILGIVVGHLDVCLCLSVLPDFVKTNPVCQSGSMVGGDREVQNTLENLINNHANKQNCTYPDHADAFCDFNAPCNYHCKHGFTPQYEDGVDCDNPGNNIPKDCTCPPPMSVCNGQCGNFPHGCGSQAPSSRRRRSNVPKCDAGKTVCGVPGGSHGRGWECIDTTSDLESCGGCAIASPFDSLTSRAKVGVDCSALPHVSSVSCKASACVVEACIAGFEPSPAKDACIAVAVAARRHIVDAAGAEGLVANVAGLVGVKEGAAGIAKVGRGLVDAAGAEGLVADVAGLVGVKEGAVGNLHVHRGLVDAAGAEGLAAKVGHVAGVAEGAAGNLHVHRGLVDAAGAEGLVGNVAGLVDVGEGGVGDVHVLRDLVDAAGAEGLVADVAGLVGVKEGAVGGLQVGRGLFDAAGAEGLVADVAGLVGVKEGAIGGLNVGRGLVDAAGAEGLVGNVAGLVGVKEGAVGDLHIL</sequence>